<organism evidence="13 14">
    <name type="scientific">Gemmobacter fulvus</name>
    <dbReference type="NCBI Taxonomy" id="2840474"/>
    <lineage>
        <taxon>Bacteria</taxon>
        <taxon>Pseudomonadati</taxon>
        <taxon>Pseudomonadota</taxon>
        <taxon>Alphaproteobacteria</taxon>
        <taxon>Rhodobacterales</taxon>
        <taxon>Paracoccaceae</taxon>
        <taxon>Gemmobacter</taxon>
    </lineage>
</organism>
<dbReference type="InterPro" id="IPR016221">
    <property type="entry name" value="Bifunct_regulatory_prot_Ada"/>
</dbReference>
<feature type="domain" description="HTH araC/xylS-type" evidence="12">
    <location>
        <begin position="104"/>
        <end position="178"/>
    </location>
</feature>
<evidence type="ECO:0000256" key="8">
    <source>
        <dbReference type="ARBA" id="ARBA00023204"/>
    </source>
</evidence>
<evidence type="ECO:0000256" key="3">
    <source>
        <dbReference type="ARBA" id="ARBA00011918"/>
    </source>
</evidence>
<dbReference type="GO" id="GO:0032259">
    <property type="term" value="P:methylation"/>
    <property type="evidence" value="ECO:0007669"/>
    <property type="project" value="UniProtKB-KW"/>
</dbReference>
<proteinExistence type="inferred from homology"/>
<dbReference type="InterPro" id="IPR001497">
    <property type="entry name" value="MethylDNA_cys_MeTrfase_AS"/>
</dbReference>
<keyword evidence="8" id="KW-0234">DNA repair</keyword>
<dbReference type="InterPro" id="IPR014048">
    <property type="entry name" value="MethylDNA_cys_MeTrfase_DNA-bd"/>
</dbReference>
<feature type="active site" description="Nucleophile; methyl group acceptor from methylphosphotriester" evidence="10">
    <location>
        <position position="37"/>
    </location>
</feature>
<evidence type="ECO:0000313" key="14">
    <source>
        <dbReference type="Proteomes" id="UP000679352"/>
    </source>
</evidence>
<dbReference type="Gene3D" id="1.10.10.10">
    <property type="entry name" value="Winged helix-like DNA-binding domain superfamily/Winged helix DNA-binding domain"/>
    <property type="match status" value="1"/>
</dbReference>
<evidence type="ECO:0000256" key="9">
    <source>
        <dbReference type="ARBA" id="ARBA00049348"/>
    </source>
</evidence>
<dbReference type="FunFam" id="1.10.10.10:FF:000214">
    <property type="entry name" value="Methylated-DNA--protein-cysteine methyltransferase"/>
    <property type="match status" value="1"/>
</dbReference>
<dbReference type="GO" id="GO:0043565">
    <property type="term" value="F:sequence-specific DNA binding"/>
    <property type="evidence" value="ECO:0007669"/>
    <property type="project" value="InterPro"/>
</dbReference>
<dbReference type="InterPro" id="IPR035451">
    <property type="entry name" value="Ada-like_dom_sf"/>
</dbReference>
<dbReference type="InterPro" id="IPR036388">
    <property type="entry name" value="WH-like_DNA-bd_sf"/>
</dbReference>
<dbReference type="Gene3D" id="1.10.10.60">
    <property type="entry name" value="Homeodomain-like"/>
    <property type="match status" value="1"/>
</dbReference>
<evidence type="ECO:0000256" key="10">
    <source>
        <dbReference type="PIRSR" id="PIRSR000409-1"/>
    </source>
</evidence>
<dbReference type="PROSITE" id="PS00374">
    <property type="entry name" value="MGMT"/>
    <property type="match status" value="1"/>
</dbReference>
<protein>
    <recommendedName>
        <fullName evidence="3">methylated-DNA--[protein]-cysteine S-methyltransferase</fullName>
        <ecNumber evidence="3">2.1.1.63</ecNumber>
    </recommendedName>
</protein>
<evidence type="ECO:0000256" key="1">
    <source>
        <dbReference type="ARBA" id="ARBA00001286"/>
    </source>
</evidence>
<dbReference type="InterPro" id="IPR036631">
    <property type="entry name" value="MGMT_N_sf"/>
</dbReference>
<feature type="binding site" evidence="11">
    <location>
        <position position="41"/>
    </location>
    <ligand>
        <name>Zn(2+)</name>
        <dbReference type="ChEBI" id="CHEBI:29105"/>
    </ligand>
</feature>
<dbReference type="Proteomes" id="UP000679352">
    <property type="component" value="Chromosome"/>
</dbReference>
<dbReference type="Pfam" id="PF02805">
    <property type="entry name" value="Ada_Zn_binding"/>
    <property type="match status" value="1"/>
</dbReference>
<keyword evidence="5" id="KW-0808">Transferase</keyword>
<dbReference type="PROSITE" id="PS01124">
    <property type="entry name" value="HTH_ARAC_FAMILY_2"/>
    <property type="match status" value="1"/>
</dbReference>
<dbReference type="Pfam" id="PF01035">
    <property type="entry name" value="DNA_binding_1"/>
    <property type="match status" value="1"/>
</dbReference>
<dbReference type="SUPFAM" id="SSF53155">
    <property type="entry name" value="Methylated DNA-protein cysteine methyltransferase domain"/>
    <property type="match status" value="1"/>
</dbReference>
<dbReference type="RefSeq" id="WP_215506912.1">
    <property type="nucleotide sequence ID" value="NZ_CP076361.1"/>
</dbReference>
<evidence type="ECO:0000259" key="12">
    <source>
        <dbReference type="PROSITE" id="PS01124"/>
    </source>
</evidence>
<dbReference type="GO" id="GO:0006281">
    <property type="term" value="P:DNA repair"/>
    <property type="evidence" value="ECO:0007669"/>
    <property type="project" value="UniProtKB-KW"/>
</dbReference>
<dbReference type="PANTHER" id="PTHR10815:SF5">
    <property type="entry name" value="METHYLATED-DNA--PROTEIN-CYSTEINE METHYLTRANSFERASE"/>
    <property type="match status" value="1"/>
</dbReference>
<feature type="binding site" evidence="11">
    <location>
        <position position="37"/>
    </location>
    <ligand>
        <name>Zn(2+)</name>
        <dbReference type="ChEBI" id="CHEBI:29105"/>
    </ligand>
</feature>
<evidence type="ECO:0000256" key="6">
    <source>
        <dbReference type="ARBA" id="ARBA00022763"/>
    </source>
</evidence>
<keyword evidence="14" id="KW-1185">Reference proteome</keyword>
<gene>
    <name evidence="13" type="ORF">KM031_13875</name>
</gene>
<feature type="active site" description="Nucleophile; methyl group acceptor from either O6-methylguanine or O4-methylthymine" evidence="10">
    <location>
        <position position="315"/>
    </location>
</feature>
<evidence type="ECO:0000313" key="13">
    <source>
        <dbReference type="EMBL" id="QWK89909.1"/>
    </source>
</evidence>
<comment type="catalytic activity">
    <reaction evidence="1">
        <text>a 4-O-methyl-thymidine in DNA + L-cysteinyl-[protein] = a thymidine in DNA + S-methyl-L-cysteinyl-[protein]</text>
        <dbReference type="Rhea" id="RHEA:53428"/>
        <dbReference type="Rhea" id="RHEA-COMP:10131"/>
        <dbReference type="Rhea" id="RHEA-COMP:10132"/>
        <dbReference type="Rhea" id="RHEA-COMP:13555"/>
        <dbReference type="Rhea" id="RHEA-COMP:13556"/>
        <dbReference type="ChEBI" id="CHEBI:29950"/>
        <dbReference type="ChEBI" id="CHEBI:82612"/>
        <dbReference type="ChEBI" id="CHEBI:137386"/>
        <dbReference type="ChEBI" id="CHEBI:137387"/>
        <dbReference type="EC" id="2.1.1.63"/>
    </reaction>
</comment>
<dbReference type="KEGG" id="gfu:KM031_13875"/>
<accession>A0A975P5A4</accession>
<dbReference type="PIRSF" id="PIRSF000409">
    <property type="entry name" value="Ada"/>
    <property type="match status" value="1"/>
</dbReference>
<evidence type="ECO:0000256" key="2">
    <source>
        <dbReference type="ARBA" id="ARBA00008711"/>
    </source>
</evidence>
<dbReference type="Pfam" id="PF12833">
    <property type="entry name" value="HTH_18"/>
    <property type="match status" value="1"/>
</dbReference>
<feature type="binding site" evidence="11">
    <location>
        <position position="71"/>
    </location>
    <ligand>
        <name>Zn(2+)</name>
        <dbReference type="ChEBI" id="CHEBI:29105"/>
    </ligand>
</feature>
<dbReference type="Gene3D" id="3.30.160.70">
    <property type="entry name" value="Methylated DNA-protein cysteine methyltransferase domain"/>
    <property type="match status" value="1"/>
</dbReference>
<keyword evidence="4" id="KW-0489">Methyltransferase</keyword>
<reference evidence="13" key="1">
    <citation type="submission" date="2021-06" db="EMBL/GenBank/DDBJ databases">
        <title>Direct submission.</title>
        <authorList>
            <person name="Lee C.-S."/>
            <person name="Jin L."/>
        </authorList>
    </citation>
    <scope>NUCLEOTIDE SEQUENCE</scope>
    <source>
        <strain evidence="13">Con5</strain>
    </source>
</reference>
<dbReference type="GO" id="GO:0008270">
    <property type="term" value="F:zinc ion binding"/>
    <property type="evidence" value="ECO:0007669"/>
    <property type="project" value="InterPro"/>
</dbReference>
<dbReference type="InterPro" id="IPR036217">
    <property type="entry name" value="MethylDNA_cys_MeTrfase_DNAb"/>
</dbReference>
<name>A0A975P5A4_9RHOB</name>
<dbReference type="CDD" id="cd06445">
    <property type="entry name" value="ATase"/>
    <property type="match status" value="1"/>
</dbReference>
<dbReference type="PANTHER" id="PTHR10815">
    <property type="entry name" value="METHYLATED-DNA--PROTEIN-CYSTEINE METHYLTRANSFERASE"/>
    <property type="match status" value="1"/>
</dbReference>
<evidence type="ECO:0000256" key="11">
    <source>
        <dbReference type="PIRSR" id="PIRSR000409-3"/>
    </source>
</evidence>
<keyword evidence="11" id="KW-0479">Metal-binding</keyword>
<dbReference type="GO" id="GO:0003700">
    <property type="term" value="F:DNA-binding transcription factor activity"/>
    <property type="evidence" value="ECO:0007669"/>
    <property type="project" value="InterPro"/>
</dbReference>
<dbReference type="GO" id="GO:0003908">
    <property type="term" value="F:methylated-DNA-[protein]-cysteine S-methyltransferase activity"/>
    <property type="evidence" value="ECO:0007669"/>
    <property type="project" value="UniProtKB-EC"/>
</dbReference>
<dbReference type="EC" id="2.1.1.63" evidence="3"/>
<sequence>MLFTLPDPDSLYQALLARDPQYDGRAFVGVASTGIFCRLTCPARKPLRRNCSFFDSAAACLEAGFRPCKRCHPLGEIAPAHQALLAALEQDPARRWSEADLVALGHDPSTLRRAFRRQFGMTFLDLARQARLRHAARHLAQGGTVIEAQLEAGFDSASGFRAAFARLLGHAPARMAEAALLRADFIDTPLGGMVALVDDHALHLLEFTSRPALGAELRRLSALTKGRIGLGRSAITDQLEADLARYFAAESAQFTTPMVLYGTPFTRAVWQALQTIPPGETRSYSQIARQIGRPEAVRAVARANGANQLAVLIPCHRVIGADGSLTGYGGGLWRKERLIALEARLAAASRDQKLRESLDLACNWP</sequence>
<dbReference type="SUPFAM" id="SSF46767">
    <property type="entry name" value="Methylated DNA-protein cysteine methyltransferase, C-terminal domain"/>
    <property type="match status" value="1"/>
</dbReference>
<dbReference type="InterPro" id="IPR004026">
    <property type="entry name" value="Ada_DNA_repair_Zn-bd"/>
</dbReference>
<dbReference type="SMART" id="SM00342">
    <property type="entry name" value="HTH_ARAC"/>
    <property type="match status" value="1"/>
</dbReference>
<dbReference type="AlphaFoldDB" id="A0A975P5A4"/>
<feature type="binding site" evidence="11">
    <location>
        <position position="68"/>
    </location>
    <ligand>
        <name>Zn(2+)</name>
        <dbReference type="ChEBI" id="CHEBI:29105"/>
    </ligand>
</feature>
<dbReference type="InterPro" id="IPR018060">
    <property type="entry name" value="HTH_AraC"/>
</dbReference>
<comment type="similarity">
    <text evidence="2">Belongs to the MGMT family.</text>
</comment>
<evidence type="ECO:0000256" key="5">
    <source>
        <dbReference type="ARBA" id="ARBA00022679"/>
    </source>
</evidence>
<keyword evidence="7" id="KW-0010">Activator</keyword>
<evidence type="ECO:0000256" key="7">
    <source>
        <dbReference type="ARBA" id="ARBA00023159"/>
    </source>
</evidence>
<keyword evidence="6" id="KW-0227">DNA damage</keyword>
<comment type="cofactor">
    <cofactor evidence="11">
        <name>Zn(2+)</name>
        <dbReference type="ChEBI" id="CHEBI:29105"/>
    </cofactor>
    <text evidence="11">Binds 1 zinc ion per subunit.</text>
</comment>
<dbReference type="EMBL" id="CP076361">
    <property type="protein sequence ID" value="QWK89909.1"/>
    <property type="molecule type" value="Genomic_DNA"/>
</dbReference>
<comment type="catalytic activity">
    <reaction evidence="9">
        <text>a 6-O-methyl-2'-deoxyguanosine in DNA + L-cysteinyl-[protein] = S-methyl-L-cysteinyl-[protein] + a 2'-deoxyguanosine in DNA</text>
        <dbReference type="Rhea" id="RHEA:24000"/>
        <dbReference type="Rhea" id="RHEA-COMP:10131"/>
        <dbReference type="Rhea" id="RHEA-COMP:10132"/>
        <dbReference type="Rhea" id="RHEA-COMP:11367"/>
        <dbReference type="Rhea" id="RHEA-COMP:11368"/>
        <dbReference type="ChEBI" id="CHEBI:29950"/>
        <dbReference type="ChEBI" id="CHEBI:82612"/>
        <dbReference type="ChEBI" id="CHEBI:85445"/>
        <dbReference type="ChEBI" id="CHEBI:85448"/>
        <dbReference type="EC" id="2.1.1.63"/>
    </reaction>
</comment>
<evidence type="ECO:0000256" key="4">
    <source>
        <dbReference type="ARBA" id="ARBA00022603"/>
    </source>
</evidence>
<dbReference type="NCBIfam" id="TIGR00589">
    <property type="entry name" value="ogt"/>
    <property type="match status" value="1"/>
</dbReference>
<dbReference type="SUPFAM" id="SSF57884">
    <property type="entry name" value="Ada DNA repair protein, N-terminal domain (N-Ada 10)"/>
    <property type="match status" value="1"/>
</dbReference>
<dbReference type="Gene3D" id="3.40.10.10">
    <property type="entry name" value="DNA Methylphosphotriester Repair Domain"/>
    <property type="match status" value="1"/>
</dbReference>
<keyword evidence="11" id="KW-0862">Zinc</keyword>